<reference evidence="3" key="1">
    <citation type="journal article" date="2019" name="Int. J. Syst. Evol. Microbiol.">
        <title>The Global Catalogue of Microorganisms (GCM) 10K type strain sequencing project: providing services to taxonomists for standard genome sequencing and annotation.</title>
        <authorList>
            <consortium name="The Broad Institute Genomics Platform"/>
            <consortium name="The Broad Institute Genome Sequencing Center for Infectious Disease"/>
            <person name="Wu L."/>
            <person name="Ma J."/>
        </authorList>
    </citation>
    <scope>NUCLEOTIDE SEQUENCE [LARGE SCALE GENOMIC DNA]</scope>
    <source>
        <strain evidence="3">JCM 18326</strain>
    </source>
</reference>
<dbReference type="PANTHER" id="PTHR11608:SF0">
    <property type="entry name" value="BIFUNCTIONAL PROTEIN PYRR"/>
    <property type="match status" value="1"/>
</dbReference>
<dbReference type="EMBL" id="BAABJX010000036">
    <property type="protein sequence ID" value="GAA4839123.1"/>
    <property type="molecule type" value="Genomic_DNA"/>
</dbReference>
<dbReference type="GO" id="GO:0016757">
    <property type="term" value="F:glycosyltransferase activity"/>
    <property type="evidence" value="ECO:0007669"/>
    <property type="project" value="UniProtKB-KW"/>
</dbReference>
<evidence type="ECO:0000313" key="2">
    <source>
        <dbReference type="EMBL" id="GAA4839123.1"/>
    </source>
</evidence>
<dbReference type="InterPro" id="IPR050137">
    <property type="entry name" value="PyrR_bifunctional"/>
</dbReference>
<protein>
    <submittedName>
        <fullName evidence="2">Uracil phosphoribosyltransferase</fullName>
    </submittedName>
</protein>
<evidence type="ECO:0000259" key="1">
    <source>
        <dbReference type="Pfam" id="PF14681"/>
    </source>
</evidence>
<organism evidence="2 3">
    <name type="scientific">Algivirga pacifica</name>
    <dbReference type="NCBI Taxonomy" id="1162670"/>
    <lineage>
        <taxon>Bacteria</taxon>
        <taxon>Pseudomonadati</taxon>
        <taxon>Bacteroidota</taxon>
        <taxon>Cytophagia</taxon>
        <taxon>Cytophagales</taxon>
        <taxon>Flammeovirgaceae</taxon>
        <taxon>Algivirga</taxon>
    </lineage>
</organism>
<accession>A0ABP9DBU4</accession>
<dbReference type="InterPro" id="IPR000836">
    <property type="entry name" value="PRTase_dom"/>
</dbReference>
<proteinExistence type="predicted"/>
<dbReference type="Gene3D" id="3.40.50.2020">
    <property type="match status" value="1"/>
</dbReference>
<keyword evidence="3" id="KW-1185">Reference proteome</keyword>
<dbReference type="Proteomes" id="UP001500298">
    <property type="component" value="Unassembled WGS sequence"/>
</dbReference>
<feature type="domain" description="Phosphoribosyltransferase" evidence="1">
    <location>
        <begin position="12"/>
        <end position="218"/>
    </location>
</feature>
<dbReference type="PANTHER" id="PTHR11608">
    <property type="entry name" value="BIFUNCTIONAL PROTEIN PYRR"/>
    <property type="match status" value="1"/>
</dbReference>
<dbReference type="SUPFAM" id="SSF53271">
    <property type="entry name" value="PRTase-like"/>
    <property type="match status" value="1"/>
</dbReference>
<dbReference type="RefSeq" id="WP_345372366.1">
    <property type="nucleotide sequence ID" value="NZ_BAABJX010000036.1"/>
</dbReference>
<name>A0ABP9DBU4_9BACT</name>
<dbReference type="Pfam" id="PF14681">
    <property type="entry name" value="UPRTase"/>
    <property type="match status" value="1"/>
</dbReference>
<dbReference type="InterPro" id="IPR029057">
    <property type="entry name" value="PRTase-like"/>
</dbReference>
<sequence>MGKEIYILNQQSSIAQTYLNELRDVEIQKDSMRFRHNLQRLGFLLAYEASKTLDYTPHEVTTPLGTSSSQQPKDDIVVTTILRAGIPMYDGVLQAFDRAQSAFIGSYRASEGTEDVSIVSNYIASDNLDGKIVLVVDPMLATGSSLWDACEKLLQNGTPKAIHLIAAIGAQEGVDFMTEKMATLNIPFHLWIGAVDPSLNEKHYIVPGLGDAGDLCFGPKL</sequence>
<keyword evidence="2" id="KW-0808">Transferase</keyword>
<gene>
    <name evidence="2" type="primary">upp</name>
    <name evidence="2" type="ORF">GCM10023331_25460</name>
</gene>
<dbReference type="CDD" id="cd06223">
    <property type="entry name" value="PRTases_typeI"/>
    <property type="match status" value="1"/>
</dbReference>
<evidence type="ECO:0000313" key="3">
    <source>
        <dbReference type="Proteomes" id="UP001500298"/>
    </source>
</evidence>
<comment type="caution">
    <text evidence="2">The sequence shown here is derived from an EMBL/GenBank/DDBJ whole genome shotgun (WGS) entry which is preliminary data.</text>
</comment>
<dbReference type="NCBIfam" id="NF001097">
    <property type="entry name" value="PRK00129.1"/>
    <property type="match status" value="1"/>
</dbReference>
<keyword evidence="2" id="KW-0328">Glycosyltransferase</keyword>